<evidence type="ECO:0000259" key="7">
    <source>
        <dbReference type="PROSITE" id="PS50157"/>
    </source>
</evidence>
<dbReference type="OrthoDB" id="6077919at2759"/>
<keyword evidence="9" id="KW-1185">Reference proteome</keyword>
<dbReference type="Gene3D" id="3.30.160.60">
    <property type="entry name" value="Classic Zinc Finger"/>
    <property type="match status" value="4"/>
</dbReference>
<dbReference type="PANTHER" id="PTHR24408">
    <property type="entry name" value="ZINC FINGER PROTEIN"/>
    <property type="match status" value="1"/>
</dbReference>
<dbReference type="SUPFAM" id="SSF57667">
    <property type="entry name" value="beta-beta-alpha zinc fingers"/>
    <property type="match status" value="4"/>
</dbReference>
<evidence type="ECO:0000256" key="3">
    <source>
        <dbReference type="ARBA" id="ARBA00022771"/>
    </source>
</evidence>
<evidence type="ECO:0000256" key="4">
    <source>
        <dbReference type="ARBA" id="ARBA00022833"/>
    </source>
</evidence>
<dbReference type="EMBL" id="LNIX01000019">
    <property type="protein sequence ID" value="OXA44356.1"/>
    <property type="molecule type" value="Genomic_DNA"/>
</dbReference>
<evidence type="ECO:0000256" key="1">
    <source>
        <dbReference type="ARBA" id="ARBA00022723"/>
    </source>
</evidence>
<dbReference type="InterPro" id="IPR036236">
    <property type="entry name" value="Znf_C2H2_sf"/>
</dbReference>
<keyword evidence="4" id="KW-0862">Zinc</keyword>
<accession>A0A226DJJ4</accession>
<dbReference type="InterPro" id="IPR013087">
    <property type="entry name" value="Znf_C2H2_type"/>
</dbReference>
<dbReference type="FunFam" id="3.30.160.60:FF:000202">
    <property type="entry name" value="Zinc finger protein 574"/>
    <property type="match status" value="1"/>
</dbReference>
<comment type="caution">
    <text evidence="8">The sequence shown here is derived from an EMBL/GenBank/DDBJ whole genome shotgun (WGS) entry which is preliminary data.</text>
</comment>
<feature type="compositionally biased region" description="Low complexity" evidence="6">
    <location>
        <begin position="466"/>
        <end position="475"/>
    </location>
</feature>
<dbReference type="SMART" id="SM00355">
    <property type="entry name" value="ZnF_C2H2"/>
    <property type="match status" value="8"/>
</dbReference>
<evidence type="ECO:0000256" key="2">
    <source>
        <dbReference type="ARBA" id="ARBA00022737"/>
    </source>
</evidence>
<feature type="domain" description="C2H2-type" evidence="7">
    <location>
        <begin position="351"/>
        <end position="378"/>
    </location>
</feature>
<feature type="domain" description="C2H2-type" evidence="7">
    <location>
        <begin position="202"/>
        <end position="230"/>
    </location>
</feature>
<dbReference type="PROSITE" id="PS50157">
    <property type="entry name" value="ZINC_FINGER_C2H2_2"/>
    <property type="match status" value="5"/>
</dbReference>
<organism evidence="8 9">
    <name type="scientific">Folsomia candida</name>
    <name type="common">Springtail</name>
    <dbReference type="NCBI Taxonomy" id="158441"/>
    <lineage>
        <taxon>Eukaryota</taxon>
        <taxon>Metazoa</taxon>
        <taxon>Ecdysozoa</taxon>
        <taxon>Arthropoda</taxon>
        <taxon>Hexapoda</taxon>
        <taxon>Collembola</taxon>
        <taxon>Entomobryomorpha</taxon>
        <taxon>Isotomoidea</taxon>
        <taxon>Isotomidae</taxon>
        <taxon>Proisotominae</taxon>
        <taxon>Folsomia</taxon>
    </lineage>
</organism>
<dbReference type="Proteomes" id="UP000198287">
    <property type="component" value="Unassembled WGS sequence"/>
</dbReference>
<name>A0A226DJJ4_FOLCA</name>
<keyword evidence="1" id="KW-0479">Metal-binding</keyword>
<evidence type="ECO:0000256" key="6">
    <source>
        <dbReference type="SAM" id="MobiDB-lite"/>
    </source>
</evidence>
<keyword evidence="3 5" id="KW-0863">Zinc-finger</keyword>
<dbReference type="GO" id="GO:0005634">
    <property type="term" value="C:nucleus"/>
    <property type="evidence" value="ECO:0007669"/>
    <property type="project" value="TreeGrafter"/>
</dbReference>
<evidence type="ECO:0000313" key="9">
    <source>
        <dbReference type="Proteomes" id="UP000198287"/>
    </source>
</evidence>
<evidence type="ECO:0000313" key="8">
    <source>
        <dbReference type="EMBL" id="OXA44356.1"/>
    </source>
</evidence>
<dbReference type="GO" id="GO:0000981">
    <property type="term" value="F:DNA-binding transcription factor activity, RNA polymerase II-specific"/>
    <property type="evidence" value="ECO:0007669"/>
    <property type="project" value="TreeGrafter"/>
</dbReference>
<proteinExistence type="predicted"/>
<feature type="region of interest" description="Disordered" evidence="6">
    <location>
        <begin position="27"/>
        <end position="48"/>
    </location>
</feature>
<dbReference type="PANTHER" id="PTHR24408:SF64">
    <property type="entry name" value="LINKING IMMUNITY AND METABOLISM-RELATED"/>
    <property type="match status" value="1"/>
</dbReference>
<dbReference type="PROSITE" id="PS00028">
    <property type="entry name" value="ZINC_FINGER_C2H2_1"/>
    <property type="match status" value="5"/>
</dbReference>
<keyword evidence="2" id="KW-0677">Repeat</keyword>
<keyword evidence="8" id="KW-0687">Ribonucleoprotein</keyword>
<dbReference type="GO" id="GO:0043565">
    <property type="term" value="F:sequence-specific DNA binding"/>
    <property type="evidence" value="ECO:0007669"/>
    <property type="project" value="TreeGrafter"/>
</dbReference>
<dbReference type="GO" id="GO:0032502">
    <property type="term" value="P:developmental process"/>
    <property type="evidence" value="ECO:0007669"/>
    <property type="project" value="UniProtKB-ARBA"/>
</dbReference>
<protein>
    <submittedName>
        <fullName evidence="8">Zinc finger protein interacting with ribonucleoprotein K</fullName>
    </submittedName>
</protein>
<gene>
    <name evidence="8" type="ORF">Fcan01_20969</name>
</gene>
<feature type="domain" description="C2H2-type" evidence="7">
    <location>
        <begin position="411"/>
        <end position="440"/>
    </location>
</feature>
<feature type="region of interest" description="Disordered" evidence="6">
    <location>
        <begin position="455"/>
        <end position="499"/>
    </location>
</feature>
<reference evidence="8 9" key="1">
    <citation type="submission" date="2015-12" db="EMBL/GenBank/DDBJ databases">
        <title>The genome of Folsomia candida.</title>
        <authorList>
            <person name="Faddeeva A."/>
            <person name="Derks M.F."/>
            <person name="Anvar Y."/>
            <person name="Smit S."/>
            <person name="Van Straalen N."/>
            <person name="Roelofs D."/>
        </authorList>
    </citation>
    <scope>NUCLEOTIDE SEQUENCE [LARGE SCALE GENOMIC DNA]</scope>
    <source>
        <strain evidence="8 9">VU population</strain>
        <tissue evidence="8">Whole body</tissue>
    </source>
</reference>
<dbReference type="Pfam" id="PF12874">
    <property type="entry name" value="zf-met"/>
    <property type="match status" value="1"/>
</dbReference>
<evidence type="ECO:0000256" key="5">
    <source>
        <dbReference type="PROSITE-ProRule" id="PRU00042"/>
    </source>
</evidence>
<dbReference type="Pfam" id="PF00096">
    <property type="entry name" value="zf-C2H2"/>
    <property type="match status" value="2"/>
</dbReference>
<feature type="domain" description="C2H2-type" evidence="7">
    <location>
        <begin position="316"/>
        <end position="343"/>
    </location>
</feature>
<dbReference type="STRING" id="158441.A0A226DJJ4"/>
<feature type="domain" description="C2H2-type" evidence="7">
    <location>
        <begin position="287"/>
        <end position="309"/>
    </location>
</feature>
<dbReference type="GO" id="GO:0008270">
    <property type="term" value="F:zinc ion binding"/>
    <property type="evidence" value="ECO:0007669"/>
    <property type="project" value="UniProtKB-KW"/>
</dbReference>
<dbReference type="AlphaFoldDB" id="A0A226DJJ4"/>
<dbReference type="GO" id="GO:1990904">
    <property type="term" value="C:ribonucleoprotein complex"/>
    <property type="evidence" value="ECO:0007669"/>
    <property type="project" value="UniProtKB-KW"/>
</dbReference>
<sequence>MEELSERVNILEALVSKLVKWTHFVPDDKEDVGTTNKENSPDEKFQNYENSAPISYHDSDQIDIEDGIKVENDEEEMITNDIPSYEEDEDKSSEYGQSTYNDPLGDIIPSCVCGPKKPSAYRKEEKPSRIFTGDACPPEEDEVTIIDGDENEDVILCDDEIPSTNKGRPYLGSNIVKSFYKMHGFYEFPMTAPVTALESEVVTCPVCNKGLKSKHSLKMHLFTIHHAEAKFECVVCQEKFMVKEDLDQHRIHGCTPVTLKCANCPLMFRKHVDLYTHIRTDHPELSYPCPHCDKTFARRYNLARHERTHREITFEHKCSVCLTKFAKMSGLKVHLKGHELEHKYYKSVKSFACAHCAKEFAIKQSLQLHQTFHQNEDEKPFACGECEVRFATEALLLNHFETTKQHGKHNLRCLYCEKTFERKYNLVRHELSHTHGRRRPRNGPPMPNPAVLKAREEERLEKFALGGEESNGNESDGNRMEGDEDDSDCFIQQPYEYAY</sequence>